<dbReference type="RefSeq" id="WP_283443111.1">
    <property type="nucleotide sequence ID" value="NZ_FXUL01000011.1"/>
</dbReference>
<evidence type="ECO:0000259" key="2">
    <source>
        <dbReference type="PROSITE" id="PS50113"/>
    </source>
</evidence>
<feature type="transmembrane region" description="Helical" evidence="1">
    <location>
        <begin position="148"/>
        <end position="165"/>
    </location>
</feature>
<dbReference type="InterPro" id="IPR035919">
    <property type="entry name" value="EAL_sf"/>
</dbReference>
<dbReference type="CDD" id="cd01948">
    <property type="entry name" value="EAL"/>
    <property type="match status" value="1"/>
</dbReference>
<dbReference type="SUPFAM" id="SSF141868">
    <property type="entry name" value="EAL domain-like"/>
    <property type="match status" value="1"/>
</dbReference>
<evidence type="ECO:0000256" key="1">
    <source>
        <dbReference type="SAM" id="Phobius"/>
    </source>
</evidence>
<dbReference type="Pfam" id="PF00563">
    <property type="entry name" value="EAL"/>
    <property type="match status" value="1"/>
</dbReference>
<dbReference type="PROSITE" id="PS50883">
    <property type="entry name" value="EAL"/>
    <property type="match status" value="1"/>
</dbReference>
<dbReference type="PANTHER" id="PTHR44757">
    <property type="entry name" value="DIGUANYLATE CYCLASE DGCP"/>
    <property type="match status" value="1"/>
</dbReference>
<proteinExistence type="predicted"/>
<evidence type="ECO:0000313" key="5">
    <source>
        <dbReference type="EMBL" id="SMP65881.1"/>
    </source>
</evidence>
<dbReference type="CDD" id="cd01949">
    <property type="entry name" value="GGDEF"/>
    <property type="match status" value="1"/>
</dbReference>
<dbReference type="InterPro" id="IPR052155">
    <property type="entry name" value="Biofilm_reg_signaling"/>
</dbReference>
<dbReference type="Gene3D" id="3.30.70.270">
    <property type="match status" value="1"/>
</dbReference>
<feature type="domain" description="EAL" evidence="3">
    <location>
        <begin position="509"/>
        <end position="763"/>
    </location>
</feature>
<dbReference type="InterPro" id="IPR001633">
    <property type="entry name" value="EAL_dom"/>
</dbReference>
<name>A0ABY1QAS2_9BURK</name>
<comment type="caution">
    <text evidence="5">The sequence shown here is derived from an EMBL/GenBank/DDBJ whole genome shotgun (WGS) entry which is preliminary data.</text>
</comment>
<dbReference type="Pfam" id="PF08448">
    <property type="entry name" value="PAS_4"/>
    <property type="match status" value="1"/>
</dbReference>
<dbReference type="InterPro" id="IPR035965">
    <property type="entry name" value="PAS-like_dom_sf"/>
</dbReference>
<dbReference type="SUPFAM" id="SSF55785">
    <property type="entry name" value="PYP-like sensor domain (PAS domain)"/>
    <property type="match status" value="1"/>
</dbReference>
<dbReference type="InterPro" id="IPR043128">
    <property type="entry name" value="Rev_trsase/Diguanyl_cyclase"/>
</dbReference>
<dbReference type="PANTHER" id="PTHR44757:SF10">
    <property type="entry name" value="MEMBRANE PROTEIN"/>
    <property type="match status" value="1"/>
</dbReference>
<dbReference type="InterPro" id="IPR000014">
    <property type="entry name" value="PAS"/>
</dbReference>
<dbReference type="InterPro" id="IPR029787">
    <property type="entry name" value="Nucleotide_cyclase"/>
</dbReference>
<sequence length="777" mass="84360">MPKTQEPDRPALPVARGTADAAPADASHLHRTVLRRMRFVMAAICSVALCALMAALYLLGLMPGAVAASGAALILGSVLAFALVFRWRLNLRATDPSLTVPMTMVAVLCVLYVMAGSDIARDTFVSFFGLVLLFGVFRYTTRTLLQHAGLMLLGYGVVIFLHWHGRPAGDGLLVDAARWLTLATVLPLFTIVGGQIMAGRRAAMQRLRDSEERFRRLTALSSDWYWEQDSMLRFTTLSPGLEAKAGIGPARLIGRTLPQVAQAPPRTSWEAYAEASAAHLPFVNLECQSNDDSGTLRWLSLSGEPLFDPDGMFLGYYGTGRDITEHKQAEERIHFQAHHDALTGLPNRLLLLDRLEHAIAQADRDGHALWVVFVDLDRFKRINDSLGHKSGDLLLQGVAQRMQSHLRPSDTIARLGGDEFVLVLSDWPAGSLSLGLMQQMLDAVRAPFAAGGNAITISCSAGIAVYPGDAGTAELLVERADVAMYRAKEAGRNNAHFYKAEMNALAMRRLRLESELRSALEAREFVLHYQPQMDLATGRIVGVEALLRWQQARPGLTQPVDFIGIAEETGLIVPLGDWVLETACAQAVAWQRSGSSRLRMAVNLSARQFAQKGLVATISAALQRSGLEPSLLEIEITESLMMADVEQAVTTLAALKGLGVHVSVDDFGTGYSSLAYLKRFPVDVLKIDRSFIRDIVSDASDAAIVAAIISLAHSLGLTVVAEGVERPEQLIYLASCGCDTVQGYMVSPPMQADALDQLLRTVPAALPARIGAGQRRA</sequence>
<feature type="transmembrane region" description="Helical" evidence="1">
    <location>
        <begin position="65"/>
        <end position="85"/>
    </location>
</feature>
<evidence type="ECO:0000259" key="3">
    <source>
        <dbReference type="PROSITE" id="PS50883"/>
    </source>
</evidence>
<dbReference type="EMBL" id="FXUL01000011">
    <property type="protein sequence ID" value="SMP65881.1"/>
    <property type="molecule type" value="Genomic_DNA"/>
</dbReference>
<accession>A0ABY1QAS2</accession>
<dbReference type="InterPro" id="IPR000700">
    <property type="entry name" value="PAS-assoc_C"/>
</dbReference>
<dbReference type="SMART" id="SM00267">
    <property type="entry name" value="GGDEF"/>
    <property type="match status" value="1"/>
</dbReference>
<feature type="domain" description="GGDEF" evidence="4">
    <location>
        <begin position="367"/>
        <end position="500"/>
    </location>
</feature>
<dbReference type="NCBIfam" id="TIGR00229">
    <property type="entry name" value="sensory_box"/>
    <property type="match status" value="1"/>
</dbReference>
<keyword evidence="1" id="KW-0472">Membrane</keyword>
<gene>
    <name evidence="5" type="ORF">SAMN06295970_11180</name>
</gene>
<organism evidence="5 6">
    <name type="scientific">Noviherbaspirillum suwonense</name>
    <dbReference type="NCBI Taxonomy" id="1224511"/>
    <lineage>
        <taxon>Bacteria</taxon>
        <taxon>Pseudomonadati</taxon>
        <taxon>Pseudomonadota</taxon>
        <taxon>Betaproteobacteria</taxon>
        <taxon>Burkholderiales</taxon>
        <taxon>Oxalobacteraceae</taxon>
        <taxon>Noviherbaspirillum</taxon>
    </lineage>
</organism>
<dbReference type="SMART" id="SM00052">
    <property type="entry name" value="EAL"/>
    <property type="match status" value="1"/>
</dbReference>
<evidence type="ECO:0000313" key="6">
    <source>
        <dbReference type="Proteomes" id="UP001158049"/>
    </source>
</evidence>
<dbReference type="SUPFAM" id="SSF55073">
    <property type="entry name" value="Nucleotide cyclase"/>
    <property type="match status" value="1"/>
</dbReference>
<feature type="transmembrane region" description="Helical" evidence="1">
    <location>
        <begin position="97"/>
        <end position="117"/>
    </location>
</feature>
<feature type="transmembrane region" description="Helical" evidence="1">
    <location>
        <begin position="39"/>
        <end position="59"/>
    </location>
</feature>
<reference evidence="5 6" key="1">
    <citation type="submission" date="2017-05" db="EMBL/GenBank/DDBJ databases">
        <authorList>
            <person name="Varghese N."/>
            <person name="Submissions S."/>
        </authorList>
    </citation>
    <scope>NUCLEOTIDE SEQUENCE [LARGE SCALE GENOMIC DNA]</scope>
    <source>
        <strain evidence="5 6">DSM 26001</strain>
    </source>
</reference>
<dbReference type="PROSITE" id="PS50113">
    <property type="entry name" value="PAC"/>
    <property type="match status" value="1"/>
</dbReference>
<keyword evidence="1" id="KW-0812">Transmembrane</keyword>
<dbReference type="NCBIfam" id="TIGR00254">
    <property type="entry name" value="GGDEF"/>
    <property type="match status" value="1"/>
</dbReference>
<keyword evidence="6" id="KW-1185">Reference proteome</keyword>
<dbReference type="Gene3D" id="3.30.450.20">
    <property type="entry name" value="PAS domain"/>
    <property type="match status" value="1"/>
</dbReference>
<dbReference type="Proteomes" id="UP001158049">
    <property type="component" value="Unassembled WGS sequence"/>
</dbReference>
<feature type="domain" description="PAC" evidence="2">
    <location>
        <begin position="283"/>
        <end position="335"/>
    </location>
</feature>
<dbReference type="InterPro" id="IPR000160">
    <property type="entry name" value="GGDEF_dom"/>
</dbReference>
<feature type="transmembrane region" description="Helical" evidence="1">
    <location>
        <begin position="177"/>
        <end position="198"/>
    </location>
</feature>
<dbReference type="InterPro" id="IPR013656">
    <property type="entry name" value="PAS_4"/>
</dbReference>
<evidence type="ECO:0000259" key="4">
    <source>
        <dbReference type="PROSITE" id="PS50887"/>
    </source>
</evidence>
<keyword evidence="1" id="KW-1133">Transmembrane helix</keyword>
<protein>
    <submittedName>
        <fullName evidence="5">PAS domain S-box-containing protein/diguanylate cyclase (GGDEF) domain-containing protein</fullName>
    </submittedName>
</protein>
<dbReference type="Gene3D" id="3.20.20.450">
    <property type="entry name" value="EAL domain"/>
    <property type="match status" value="1"/>
</dbReference>
<dbReference type="Pfam" id="PF00990">
    <property type="entry name" value="GGDEF"/>
    <property type="match status" value="1"/>
</dbReference>
<dbReference type="PROSITE" id="PS50887">
    <property type="entry name" value="GGDEF"/>
    <property type="match status" value="1"/>
</dbReference>